<dbReference type="RefSeq" id="WP_090090627.1">
    <property type="nucleotide sequence ID" value="NZ_FOMG01000009.1"/>
</dbReference>
<dbReference type="AlphaFoldDB" id="A0A1I1LX24"/>
<proteinExistence type="predicted"/>
<keyword evidence="1" id="KW-1133">Transmembrane helix</keyword>
<dbReference type="OrthoDB" id="1935191at2"/>
<evidence type="ECO:0000313" key="2">
    <source>
        <dbReference type="EMBL" id="SFC77659.1"/>
    </source>
</evidence>
<sequence>MKVLIIKRKLIKTILIIMPILILIVIGLSINRNKSYQTISPINLSKNIQFDLTGDGQNDSIELVKRYNAFDLNITYHNNSIYLSNKIKDNILFTLNDHWPPKIYLNDISRDITPEIIVQGSKNNSSMCYVFNWHEGEFFNVYSSDKNIFGILDSKNTKTPQCYSVSSSKGISSLNSFMLINNKLLDTTKENFDLPSLGNVTAFINLVETPYELKDLPDIFCTSINSTELPILWNLNKEIYSYSFQDAFFYDYEWDSSADPTSLKWRLTFEKSKLNGDENDKEEIIFYLDCKLENSLYKISSLQKLK</sequence>
<feature type="transmembrane region" description="Helical" evidence="1">
    <location>
        <begin position="12"/>
        <end position="30"/>
    </location>
</feature>
<dbReference type="Proteomes" id="UP000199263">
    <property type="component" value="Unassembled WGS sequence"/>
</dbReference>
<gene>
    <name evidence="2" type="ORF">SAMN05421842_10972</name>
</gene>
<dbReference type="STRING" id="119641.SAMN05421842_10972"/>
<reference evidence="2 3" key="1">
    <citation type="submission" date="2016-10" db="EMBL/GenBank/DDBJ databases">
        <authorList>
            <person name="de Groot N.N."/>
        </authorList>
    </citation>
    <scope>NUCLEOTIDE SEQUENCE [LARGE SCALE GENOMIC DNA]</scope>
    <source>
        <strain evidence="2 3">DSM 12992</strain>
    </source>
</reference>
<keyword evidence="1" id="KW-0472">Membrane</keyword>
<evidence type="ECO:0000256" key="1">
    <source>
        <dbReference type="SAM" id="Phobius"/>
    </source>
</evidence>
<name>A0A1I1LX24_9CLOT</name>
<dbReference type="EMBL" id="FOMG01000009">
    <property type="protein sequence ID" value="SFC77659.1"/>
    <property type="molecule type" value="Genomic_DNA"/>
</dbReference>
<evidence type="ECO:0008006" key="4">
    <source>
        <dbReference type="Google" id="ProtNLM"/>
    </source>
</evidence>
<evidence type="ECO:0000313" key="3">
    <source>
        <dbReference type="Proteomes" id="UP000199263"/>
    </source>
</evidence>
<accession>A0A1I1LX24</accession>
<keyword evidence="3" id="KW-1185">Reference proteome</keyword>
<keyword evidence="1" id="KW-0812">Transmembrane</keyword>
<protein>
    <recommendedName>
        <fullName evidence="4">Repeat domain-containing protein</fullName>
    </recommendedName>
</protein>
<organism evidence="2 3">
    <name type="scientific">Clostridium uliginosum</name>
    <dbReference type="NCBI Taxonomy" id="119641"/>
    <lineage>
        <taxon>Bacteria</taxon>
        <taxon>Bacillati</taxon>
        <taxon>Bacillota</taxon>
        <taxon>Clostridia</taxon>
        <taxon>Eubacteriales</taxon>
        <taxon>Clostridiaceae</taxon>
        <taxon>Clostridium</taxon>
    </lineage>
</organism>